<comment type="subcellular location">
    <subcellularLocation>
        <location evidence="1">Cell membrane</location>
        <topology evidence="1">Peripheral membrane protein</topology>
    </subcellularLocation>
</comment>
<evidence type="ECO:0000256" key="2">
    <source>
        <dbReference type="ARBA" id="ARBA00022448"/>
    </source>
</evidence>
<keyword evidence="10" id="KW-1185">Reference proteome</keyword>
<keyword evidence="4" id="KW-0410">Iron transport</keyword>
<dbReference type="RefSeq" id="WP_015948855.1">
    <property type="nucleotide sequence ID" value="NC_011768.1"/>
</dbReference>
<evidence type="ECO:0000256" key="7">
    <source>
        <dbReference type="ARBA" id="ARBA00023136"/>
    </source>
</evidence>
<evidence type="ECO:0000256" key="1">
    <source>
        <dbReference type="ARBA" id="ARBA00004202"/>
    </source>
</evidence>
<dbReference type="GO" id="GO:0005524">
    <property type="term" value="F:ATP binding"/>
    <property type="evidence" value="ECO:0007669"/>
    <property type="project" value="InterPro"/>
</dbReference>
<sequence>MHVCEARLRADLFPDVDVYPFNLDVFTKTESLEFTRPVTFFTGENGTGKSTLLKAICQRCGIHIWEGAHRVRLENNPWEKTLWKAVQVTWERGRVSGAFFGSQIFQNFAFLVEEWETTSPGVLEYYGGKSLVTQSHGQSLMSFFSAVTKRPGLYFLDEPETALSPKTQLVLLDLLAEANEKGESQFIIASHSPILMSCPDSVIYSFDQAPIGPIAYKDTDHFKVYADFMEGMK</sequence>
<dbReference type="AlphaFoldDB" id="B8FM75"/>
<keyword evidence="3" id="KW-1003">Cell membrane</keyword>
<dbReference type="GO" id="GO:0016887">
    <property type="term" value="F:ATP hydrolysis activity"/>
    <property type="evidence" value="ECO:0007669"/>
    <property type="project" value="InterPro"/>
</dbReference>
<dbReference type="Proteomes" id="UP000000739">
    <property type="component" value="Chromosome"/>
</dbReference>
<dbReference type="KEGG" id="dal:Dalk_4124"/>
<name>B8FM75_DESAL</name>
<evidence type="ECO:0000313" key="10">
    <source>
        <dbReference type="Proteomes" id="UP000000739"/>
    </source>
</evidence>
<evidence type="ECO:0000256" key="5">
    <source>
        <dbReference type="ARBA" id="ARBA00023004"/>
    </source>
</evidence>
<dbReference type="PANTHER" id="PTHR42771">
    <property type="entry name" value="IRON(3+)-HYDROXAMATE IMPORT ATP-BINDING PROTEIN FHUC"/>
    <property type="match status" value="1"/>
</dbReference>
<dbReference type="InterPro" id="IPR003959">
    <property type="entry name" value="ATPase_AAA_core"/>
</dbReference>
<accession>B8FM75</accession>
<evidence type="ECO:0000313" key="9">
    <source>
        <dbReference type="EMBL" id="ACL05808.1"/>
    </source>
</evidence>
<dbReference type="EMBL" id="CP001322">
    <property type="protein sequence ID" value="ACL05808.1"/>
    <property type="molecule type" value="Genomic_DNA"/>
</dbReference>
<feature type="domain" description="AAA+ ATPase" evidence="8">
    <location>
        <begin position="35"/>
        <end position="210"/>
    </location>
</feature>
<keyword evidence="2" id="KW-0813">Transport</keyword>
<dbReference type="HOGENOM" id="CLU_079631_2_0_7"/>
<evidence type="ECO:0000259" key="8">
    <source>
        <dbReference type="SMART" id="SM00382"/>
    </source>
</evidence>
<dbReference type="eggNOG" id="COG3910">
    <property type="taxonomic scope" value="Bacteria"/>
</dbReference>
<dbReference type="GO" id="GO:0006826">
    <property type="term" value="P:iron ion transport"/>
    <property type="evidence" value="ECO:0007669"/>
    <property type="project" value="UniProtKB-KW"/>
</dbReference>
<dbReference type="Pfam" id="PF13476">
    <property type="entry name" value="AAA_23"/>
    <property type="match status" value="1"/>
</dbReference>
<dbReference type="Pfam" id="PF13304">
    <property type="entry name" value="AAA_21"/>
    <property type="match status" value="1"/>
</dbReference>
<proteinExistence type="predicted"/>
<dbReference type="SMART" id="SM00382">
    <property type="entry name" value="AAA"/>
    <property type="match status" value="1"/>
</dbReference>
<keyword evidence="6" id="KW-0406">Ion transport</keyword>
<dbReference type="SUPFAM" id="SSF52540">
    <property type="entry name" value="P-loop containing nucleoside triphosphate hydrolases"/>
    <property type="match status" value="1"/>
</dbReference>
<dbReference type="Gene3D" id="3.40.50.300">
    <property type="entry name" value="P-loop containing nucleotide triphosphate hydrolases"/>
    <property type="match status" value="2"/>
</dbReference>
<gene>
    <name evidence="9" type="ordered locus">Dalk_4124</name>
</gene>
<dbReference type="InterPro" id="IPR027417">
    <property type="entry name" value="P-loop_NTPase"/>
</dbReference>
<dbReference type="InterPro" id="IPR003593">
    <property type="entry name" value="AAA+_ATPase"/>
</dbReference>
<dbReference type="CDD" id="cd00267">
    <property type="entry name" value="ABC_ATPase"/>
    <property type="match status" value="1"/>
</dbReference>
<protein>
    <submittedName>
        <fullName evidence="9">AAA ATPase</fullName>
    </submittedName>
</protein>
<dbReference type="GO" id="GO:0005886">
    <property type="term" value="C:plasma membrane"/>
    <property type="evidence" value="ECO:0007669"/>
    <property type="project" value="UniProtKB-SubCell"/>
</dbReference>
<dbReference type="InterPro" id="IPR038729">
    <property type="entry name" value="Rad50/SbcC_AAA"/>
</dbReference>
<dbReference type="PANTHER" id="PTHR42771:SF2">
    <property type="entry name" value="IRON(3+)-HYDROXAMATE IMPORT ATP-BINDING PROTEIN FHUC"/>
    <property type="match status" value="1"/>
</dbReference>
<keyword evidence="5" id="KW-0408">Iron</keyword>
<dbReference type="InterPro" id="IPR051535">
    <property type="entry name" value="Siderophore_ABC-ATPase"/>
</dbReference>
<dbReference type="GO" id="GO:0006302">
    <property type="term" value="P:double-strand break repair"/>
    <property type="evidence" value="ECO:0007669"/>
    <property type="project" value="InterPro"/>
</dbReference>
<evidence type="ECO:0000256" key="3">
    <source>
        <dbReference type="ARBA" id="ARBA00022475"/>
    </source>
</evidence>
<keyword evidence="7" id="KW-0472">Membrane</keyword>
<organism evidence="9 10">
    <name type="scientific">Desulfatibacillum aliphaticivorans</name>
    <dbReference type="NCBI Taxonomy" id="218208"/>
    <lineage>
        <taxon>Bacteria</taxon>
        <taxon>Pseudomonadati</taxon>
        <taxon>Thermodesulfobacteriota</taxon>
        <taxon>Desulfobacteria</taxon>
        <taxon>Desulfobacterales</taxon>
        <taxon>Desulfatibacillaceae</taxon>
        <taxon>Desulfatibacillum</taxon>
    </lineage>
</organism>
<evidence type="ECO:0000256" key="4">
    <source>
        <dbReference type="ARBA" id="ARBA00022496"/>
    </source>
</evidence>
<evidence type="ECO:0000256" key="6">
    <source>
        <dbReference type="ARBA" id="ARBA00023065"/>
    </source>
</evidence>
<reference evidence="9 10" key="1">
    <citation type="journal article" date="2012" name="Environ. Microbiol.">
        <title>The genome sequence of Desulfatibacillum alkenivorans AK-01: a blueprint for anaerobic alkane oxidation.</title>
        <authorList>
            <person name="Callaghan A.V."/>
            <person name="Morris B.E."/>
            <person name="Pereira I.A."/>
            <person name="McInerney M.J."/>
            <person name="Austin R.N."/>
            <person name="Groves J.T."/>
            <person name="Kukor J.J."/>
            <person name="Suflita J.M."/>
            <person name="Young L.Y."/>
            <person name="Zylstra G.J."/>
            <person name="Wawrik B."/>
        </authorList>
    </citation>
    <scope>NUCLEOTIDE SEQUENCE [LARGE SCALE GENOMIC DNA]</scope>
    <source>
        <strain evidence="9 10">AK-01</strain>
    </source>
</reference>